<reference evidence="2 3" key="1">
    <citation type="journal article" date="2015" name="Sci. Rep.">
        <title>The power of single molecule real-time sequencing technology in the de novo assembly of a eukaryotic genome.</title>
        <authorList>
            <person name="Sakai H."/>
            <person name="Naito K."/>
            <person name="Ogiso-Tanaka E."/>
            <person name="Takahashi Y."/>
            <person name="Iseki K."/>
            <person name="Muto C."/>
            <person name="Satou K."/>
            <person name="Teruya K."/>
            <person name="Shiroma A."/>
            <person name="Shimoji M."/>
            <person name="Hirano T."/>
            <person name="Itoh T."/>
            <person name="Kaga A."/>
            <person name="Tomooka N."/>
        </authorList>
    </citation>
    <scope>NUCLEOTIDE SEQUENCE [LARGE SCALE GENOMIC DNA]</scope>
    <source>
        <strain evidence="3">cv. Shumari</strain>
    </source>
</reference>
<name>A0A0S3R955_PHAAN</name>
<gene>
    <name evidence="2" type="primary">Vigan.01G528700</name>
    <name evidence="2" type="ORF">VIGAN_01528700</name>
</gene>
<feature type="region of interest" description="Disordered" evidence="1">
    <location>
        <begin position="21"/>
        <end position="47"/>
    </location>
</feature>
<accession>A0A0S3R955</accession>
<feature type="non-terminal residue" evidence="2">
    <location>
        <position position="1"/>
    </location>
</feature>
<dbReference type="Proteomes" id="UP000291084">
    <property type="component" value="Chromosome 1"/>
</dbReference>
<protein>
    <submittedName>
        <fullName evidence="2">Uncharacterized protein</fullName>
    </submittedName>
</protein>
<evidence type="ECO:0000313" key="2">
    <source>
        <dbReference type="EMBL" id="BAT77192.1"/>
    </source>
</evidence>
<keyword evidence="3" id="KW-1185">Reference proteome</keyword>
<evidence type="ECO:0000313" key="3">
    <source>
        <dbReference type="Proteomes" id="UP000291084"/>
    </source>
</evidence>
<dbReference type="AlphaFoldDB" id="A0A0S3R955"/>
<evidence type="ECO:0000256" key="1">
    <source>
        <dbReference type="SAM" id="MobiDB-lite"/>
    </source>
</evidence>
<sequence>FSPLLSLPSVFHLTSSVITSSTQLHPSSSSSALRGDGVGGAAAGEAGERGRRFEWRVQKAEGIAVMAVAPGVGELEPELKLVVTKCRTWQ</sequence>
<feature type="compositionally biased region" description="Low complexity" evidence="1">
    <location>
        <begin position="21"/>
        <end position="35"/>
    </location>
</feature>
<organism evidence="2 3">
    <name type="scientific">Vigna angularis var. angularis</name>
    <dbReference type="NCBI Taxonomy" id="157739"/>
    <lineage>
        <taxon>Eukaryota</taxon>
        <taxon>Viridiplantae</taxon>
        <taxon>Streptophyta</taxon>
        <taxon>Embryophyta</taxon>
        <taxon>Tracheophyta</taxon>
        <taxon>Spermatophyta</taxon>
        <taxon>Magnoliopsida</taxon>
        <taxon>eudicotyledons</taxon>
        <taxon>Gunneridae</taxon>
        <taxon>Pentapetalae</taxon>
        <taxon>rosids</taxon>
        <taxon>fabids</taxon>
        <taxon>Fabales</taxon>
        <taxon>Fabaceae</taxon>
        <taxon>Papilionoideae</taxon>
        <taxon>50 kb inversion clade</taxon>
        <taxon>NPAAA clade</taxon>
        <taxon>indigoferoid/millettioid clade</taxon>
        <taxon>Phaseoleae</taxon>
        <taxon>Vigna</taxon>
    </lineage>
</organism>
<dbReference type="EMBL" id="AP015034">
    <property type="protein sequence ID" value="BAT77192.1"/>
    <property type="molecule type" value="Genomic_DNA"/>
</dbReference>
<proteinExistence type="predicted"/>